<name>A0A9P7Q1V3_9HYPO</name>
<evidence type="ECO:0000313" key="2">
    <source>
        <dbReference type="EMBL" id="KAG6117292.1"/>
    </source>
</evidence>
<evidence type="ECO:0000259" key="1">
    <source>
        <dbReference type="Pfam" id="PF20150"/>
    </source>
</evidence>
<keyword evidence="3" id="KW-1185">Reference proteome</keyword>
<feature type="domain" description="2EXR" evidence="1">
    <location>
        <begin position="97"/>
        <end position="219"/>
    </location>
</feature>
<protein>
    <recommendedName>
        <fullName evidence="1">2EXR domain-containing protein</fullName>
    </recommendedName>
</protein>
<dbReference type="Pfam" id="PF20150">
    <property type="entry name" value="2EXR"/>
    <property type="match status" value="1"/>
</dbReference>
<accession>A0A9P7Q1V3</accession>
<comment type="caution">
    <text evidence="2">The sequence shown here is derived from an EMBL/GenBank/DDBJ whole genome shotgun (WGS) entry which is preliminary data.</text>
</comment>
<dbReference type="InterPro" id="IPR045518">
    <property type="entry name" value="2EXR"/>
</dbReference>
<evidence type="ECO:0000313" key="3">
    <source>
        <dbReference type="Proteomes" id="UP000732380"/>
    </source>
</evidence>
<gene>
    <name evidence="2" type="ORF">E4U13_001217</name>
</gene>
<sequence length="315" mass="37363">MGVQPERIDSTAERDSWFWKMEGWDVTKQEFVFEQSAETLDEGHVALFARMEEAARVGLRERMIGHECETLEIRLAQISAQNIETEALFILYPRHMFHLFPELAPELRHHIWRLSLPDNIGRPLHLHQELNEGYWRARYIQEHEPLYRPGYRDIEVEFRDDLIDPAVQLRLPQFFVNHEAHEITAAWLHQQGGRFVLSPGQAHEMDRFIRPFNKQLDTLYVSPERWAQFTFEPLKLRLYCLNQLLASDVNIVKKDIRLAMPDAVFWHKMLLKLFPPTRGNWFSGPKTVFLILGGQPEHDSRYWWEIMDTEHGTLV</sequence>
<organism evidence="2 3">
    <name type="scientific">Claviceps humidiphila</name>
    <dbReference type="NCBI Taxonomy" id="1294629"/>
    <lineage>
        <taxon>Eukaryota</taxon>
        <taxon>Fungi</taxon>
        <taxon>Dikarya</taxon>
        <taxon>Ascomycota</taxon>
        <taxon>Pezizomycotina</taxon>
        <taxon>Sordariomycetes</taxon>
        <taxon>Hypocreomycetidae</taxon>
        <taxon>Hypocreales</taxon>
        <taxon>Clavicipitaceae</taxon>
        <taxon>Claviceps</taxon>
    </lineage>
</organism>
<proteinExistence type="predicted"/>
<dbReference type="Proteomes" id="UP000732380">
    <property type="component" value="Unassembled WGS sequence"/>
</dbReference>
<reference evidence="2 3" key="1">
    <citation type="journal article" date="2020" name="bioRxiv">
        <title>Whole genome comparisons of ergot fungi reveals the divergence and evolution of species within the genus Claviceps are the result of varying mechanisms driving genome evolution and host range expansion.</title>
        <authorList>
            <person name="Wyka S.A."/>
            <person name="Mondo S.J."/>
            <person name="Liu M."/>
            <person name="Dettman J."/>
            <person name="Nalam V."/>
            <person name="Broders K.D."/>
        </authorList>
    </citation>
    <scope>NUCLEOTIDE SEQUENCE [LARGE SCALE GENOMIC DNA]</scope>
    <source>
        <strain evidence="2 3">LM576</strain>
    </source>
</reference>
<dbReference type="AlphaFoldDB" id="A0A9P7Q1V3"/>
<dbReference type="EMBL" id="SRQM01000144">
    <property type="protein sequence ID" value="KAG6117292.1"/>
    <property type="molecule type" value="Genomic_DNA"/>
</dbReference>